<keyword evidence="2" id="KW-0963">Cytoplasm</keyword>
<evidence type="ECO:0000256" key="9">
    <source>
        <dbReference type="SAM" id="MobiDB-lite"/>
    </source>
</evidence>
<dbReference type="EMBL" id="MRZV01001140">
    <property type="protein sequence ID" value="PIK40286.1"/>
    <property type="molecule type" value="Genomic_DNA"/>
</dbReference>
<accession>A0A2G8JX03</accession>
<sequence length="303" mass="32851">MRTFGSIEFNMRRCSEGEEGESRKSNRPSLFSNYTCCTQAASDGSFSWTLSKSKRMAKQSNSGLDMYSSQSPRHSPTPPSQSQQVNNNSFDQDASSGSSSGSGTASSNSTPRSPSRSKSPRPHRVEGSSRFPEAKMETFQSFNAAYNAGPVYISEGLGSPVPGGSTSPNSSGNHARSNSPVHSRSSGSSQGSGSNITLGHGTHPGAHPPGHPLHHRAPDFDSMDVSSQLRELQRENTMYRQELDARDAKLSSSMNSIKTFWSPELKKERALRKEEAGKIQALKEQCKKAVEENQVSLLFDLSP</sequence>
<feature type="region of interest" description="Disordered" evidence="9">
    <location>
        <begin position="48"/>
        <end position="133"/>
    </location>
</feature>
<dbReference type="AlphaFoldDB" id="A0A2G8JX03"/>
<keyword evidence="11" id="KW-1185">Reference proteome</keyword>
<feature type="compositionally biased region" description="Basic and acidic residues" evidence="9">
    <location>
        <begin position="123"/>
        <end position="133"/>
    </location>
</feature>
<dbReference type="GO" id="GO:0048167">
    <property type="term" value="P:regulation of synaptic plasticity"/>
    <property type="evidence" value="ECO:0007669"/>
    <property type="project" value="TreeGrafter"/>
</dbReference>
<feature type="compositionally biased region" description="Basic and acidic residues" evidence="9">
    <location>
        <begin position="10"/>
        <end position="24"/>
    </location>
</feature>
<keyword evidence="7" id="KW-0966">Cell projection</keyword>
<evidence type="ECO:0000256" key="7">
    <source>
        <dbReference type="ARBA" id="ARBA00023273"/>
    </source>
</evidence>
<evidence type="ECO:0000256" key="6">
    <source>
        <dbReference type="ARBA" id="ARBA00023212"/>
    </source>
</evidence>
<feature type="compositionally biased region" description="Low complexity" evidence="9">
    <location>
        <begin position="94"/>
        <end position="117"/>
    </location>
</feature>
<dbReference type="GO" id="GO:0007274">
    <property type="term" value="P:neuromuscular synaptic transmission"/>
    <property type="evidence" value="ECO:0007669"/>
    <property type="project" value="TreeGrafter"/>
</dbReference>
<dbReference type="GO" id="GO:0098882">
    <property type="term" value="F:structural constituent of presynaptic active zone"/>
    <property type="evidence" value="ECO:0007669"/>
    <property type="project" value="TreeGrafter"/>
</dbReference>
<organism evidence="10 11">
    <name type="scientific">Stichopus japonicus</name>
    <name type="common">Sea cucumber</name>
    <dbReference type="NCBI Taxonomy" id="307972"/>
    <lineage>
        <taxon>Eukaryota</taxon>
        <taxon>Metazoa</taxon>
        <taxon>Echinodermata</taxon>
        <taxon>Eleutherozoa</taxon>
        <taxon>Echinozoa</taxon>
        <taxon>Holothuroidea</taxon>
        <taxon>Aspidochirotacea</taxon>
        <taxon>Aspidochirotida</taxon>
        <taxon>Stichopodidae</taxon>
        <taxon>Apostichopus</taxon>
    </lineage>
</organism>
<dbReference type="PANTHER" id="PTHR18861:SF0">
    <property type="entry name" value="BRUCHPILOT, ISOFORM J"/>
    <property type="match status" value="1"/>
</dbReference>
<dbReference type="Proteomes" id="UP000230750">
    <property type="component" value="Unassembled WGS sequence"/>
</dbReference>
<keyword evidence="3" id="KW-0597">Phosphoprotein</keyword>
<proteinExistence type="predicted"/>
<evidence type="ECO:0000256" key="8">
    <source>
        <dbReference type="ARBA" id="ARBA00034106"/>
    </source>
</evidence>
<dbReference type="Pfam" id="PF10174">
    <property type="entry name" value="Cast"/>
    <property type="match status" value="1"/>
</dbReference>
<evidence type="ECO:0000313" key="10">
    <source>
        <dbReference type="EMBL" id="PIK40286.1"/>
    </source>
</evidence>
<evidence type="ECO:0000256" key="5">
    <source>
        <dbReference type="ARBA" id="ARBA00023054"/>
    </source>
</evidence>
<evidence type="ECO:0000313" key="11">
    <source>
        <dbReference type="Proteomes" id="UP000230750"/>
    </source>
</evidence>
<evidence type="ECO:0000256" key="3">
    <source>
        <dbReference type="ARBA" id="ARBA00022553"/>
    </source>
</evidence>
<dbReference type="OrthoDB" id="2019763at2759"/>
<feature type="compositionally biased region" description="Polar residues" evidence="9">
    <location>
        <begin position="58"/>
        <end position="93"/>
    </location>
</feature>
<keyword evidence="4" id="KW-0770">Synapse</keyword>
<keyword evidence="6" id="KW-0206">Cytoskeleton</keyword>
<comment type="caution">
    <text evidence="10">The sequence shown here is derived from an EMBL/GenBank/DDBJ whole genome shotgun (WGS) entry which is preliminary data.</text>
</comment>
<dbReference type="STRING" id="307972.A0A2G8JX03"/>
<dbReference type="InterPro" id="IPR019323">
    <property type="entry name" value="ELKS/CAST"/>
</dbReference>
<feature type="region of interest" description="Disordered" evidence="9">
    <location>
        <begin position="1"/>
        <end position="31"/>
    </location>
</feature>
<comment type="subcellular location">
    <subcellularLocation>
        <location evidence="1">Cytoplasm</location>
        <location evidence="1">Cytoskeleton</location>
    </subcellularLocation>
    <subcellularLocation>
        <location evidence="8">Presynapse</location>
    </subcellularLocation>
</comment>
<evidence type="ECO:0000256" key="2">
    <source>
        <dbReference type="ARBA" id="ARBA00022490"/>
    </source>
</evidence>
<name>A0A2G8JX03_STIJA</name>
<feature type="compositionally biased region" description="Low complexity" evidence="9">
    <location>
        <begin position="157"/>
        <end position="205"/>
    </location>
</feature>
<protein>
    <submittedName>
        <fullName evidence="10">Putative ELKS/Rab6-interacting/CAST family member 1 isoform X2</fullName>
    </submittedName>
</protein>
<keyword evidence="5" id="KW-0175">Coiled coil</keyword>
<reference evidence="10 11" key="1">
    <citation type="journal article" date="2017" name="PLoS Biol.">
        <title>The sea cucumber genome provides insights into morphological evolution and visceral regeneration.</title>
        <authorList>
            <person name="Zhang X."/>
            <person name="Sun L."/>
            <person name="Yuan J."/>
            <person name="Sun Y."/>
            <person name="Gao Y."/>
            <person name="Zhang L."/>
            <person name="Li S."/>
            <person name="Dai H."/>
            <person name="Hamel J.F."/>
            <person name="Liu C."/>
            <person name="Yu Y."/>
            <person name="Liu S."/>
            <person name="Lin W."/>
            <person name="Guo K."/>
            <person name="Jin S."/>
            <person name="Xu P."/>
            <person name="Storey K.B."/>
            <person name="Huan P."/>
            <person name="Zhang T."/>
            <person name="Zhou Y."/>
            <person name="Zhang J."/>
            <person name="Lin C."/>
            <person name="Li X."/>
            <person name="Xing L."/>
            <person name="Huo D."/>
            <person name="Sun M."/>
            <person name="Wang L."/>
            <person name="Mercier A."/>
            <person name="Li F."/>
            <person name="Yang H."/>
            <person name="Xiang J."/>
        </authorList>
    </citation>
    <scope>NUCLEOTIDE SEQUENCE [LARGE SCALE GENOMIC DNA]</scope>
    <source>
        <strain evidence="10">Shaxun</strain>
        <tissue evidence="10">Muscle</tissue>
    </source>
</reference>
<evidence type="ECO:0000256" key="4">
    <source>
        <dbReference type="ARBA" id="ARBA00023018"/>
    </source>
</evidence>
<dbReference type="GO" id="GO:0048788">
    <property type="term" value="C:cytoskeleton of presynaptic active zone"/>
    <property type="evidence" value="ECO:0007669"/>
    <property type="project" value="TreeGrafter"/>
</dbReference>
<evidence type="ECO:0000256" key="1">
    <source>
        <dbReference type="ARBA" id="ARBA00004245"/>
    </source>
</evidence>
<dbReference type="GO" id="GO:0030424">
    <property type="term" value="C:axon"/>
    <property type="evidence" value="ECO:0007669"/>
    <property type="project" value="UniProtKB-SubCell"/>
</dbReference>
<gene>
    <name evidence="10" type="ORF">BSL78_22863</name>
</gene>
<dbReference type="PANTHER" id="PTHR18861">
    <property type="entry name" value="ELKS/RAB6-INTERACTING/CAST PROTEIN"/>
    <property type="match status" value="1"/>
</dbReference>
<feature type="region of interest" description="Disordered" evidence="9">
    <location>
        <begin position="157"/>
        <end position="230"/>
    </location>
</feature>